<evidence type="ECO:0000256" key="7">
    <source>
        <dbReference type="ARBA" id="ARBA00022741"/>
    </source>
</evidence>
<dbReference type="InterPro" id="IPR044125">
    <property type="entry name" value="Adenylation_DNA_ligase_IV"/>
</dbReference>
<dbReference type="RefSeq" id="XP_020126707.1">
    <property type="nucleotide sequence ID" value="XM_020277678.1"/>
</dbReference>
<dbReference type="EC" id="6.5.1.1" evidence="16"/>
<dbReference type="GO" id="GO:0046872">
    <property type="term" value="F:metal ion binding"/>
    <property type="evidence" value="ECO:0007669"/>
    <property type="project" value="UniProtKB-KW"/>
</dbReference>
<dbReference type="Gene3D" id="2.40.50.140">
    <property type="entry name" value="Nucleic acid-binding proteins"/>
    <property type="match status" value="1"/>
</dbReference>
<dbReference type="InterPro" id="IPR000977">
    <property type="entry name" value="DNA_ligase_ATP-dep"/>
</dbReference>
<keyword evidence="10" id="KW-0460">Magnesium</keyword>
<dbReference type="PROSITE" id="PS00697">
    <property type="entry name" value="DNA_LIGASE_A1"/>
    <property type="match status" value="1"/>
</dbReference>
<name>A0A1J9RPR1_9PEZI</name>
<comment type="cofactor">
    <cofactor evidence="1">
        <name>Mg(2+)</name>
        <dbReference type="ChEBI" id="CHEBI:18420"/>
    </cofactor>
</comment>
<dbReference type="SMART" id="SM00292">
    <property type="entry name" value="BRCT"/>
    <property type="match status" value="1"/>
</dbReference>
<dbReference type="InterPro" id="IPR029710">
    <property type="entry name" value="LIG4"/>
</dbReference>
<dbReference type="NCBIfam" id="TIGR00574">
    <property type="entry name" value="dnl1"/>
    <property type="match status" value="1"/>
</dbReference>
<feature type="domain" description="ATP-dependent DNA ligase family profile" evidence="19">
    <location>
        <begin position="432"/>
        <end position="555"/>
    </location>
</feature>
<dbReference type="GeneID" id="31017939"/>
<gene>
    <name evidence="21" type="ORF">BKCO1_6000016</name>
</gene>
<evidence type="ECO:0000256" key="12">
    <source>
        <dbReference type="ARBA" id="ARBA00023204"/>
    </source>
</evidence>
<dbReference type="GO" id="GO:0006310">
    <property type="term" value="P:DNA recombination"/>
    <property type="evidence" value="ECO:0007669"/>
    <property type="project" value="UniProtKB-KW"/>
</dbReference>
<dbReference type="InterPro" id="IPR012309">
    <property type="entry name" value="DNA_ligase_ATP-dep_C"/>
</dbReference>
<feature type="region of interest" description="Disordered" evidence="18">
    <location>
        <begin position="963"/>
        <end position="987"/>
    </location>
</feature>
<evidence type="ECO:0000256" key="11">
    <source>
        <dbReference type="ARBA" id="ARBA00023172"/>
    </source>
</evidence>
<organism evidence="21 22">
    <name type="scientific">Diplodia corticola</name>
    <dbReference type="NCBI Taxonomy" id="236234"/>
    <lineage>
        <taxon>Eukaryota</taxon>
        <taxon>Fungi</taxon>
        <taxon>Dikarya</taxon>
        <taxon>Ascomycota</taxon>
        <taxon>Pezizomycotina</taxon>
        <taxon>Dothideomycetes</taxon>
        <taxon>Dothideomycetes incertae sedis</taxon>
        <taxon>Botryosphaeriales</taxon>
        <taxon>Botryosphaeriaceae</taxon>
        <taxon>Diplodia</taxon>
    </lineage>
</organism>
<dbReference type="CDD" id="cd07968">
    <property type="entry name" value="OBF_DNA_ligase_IV"/>
    <property type="match status" value="1"/>
</dbReference>
<dbReference type="SUPFAM" id="SSF50249">
    <property type="entry name" value="Nucleic acid-binding proteins"/>
    <property type="match status" value="1"/>
</dbReference>
<evidence type="ECO:0000256" key="5">
    <source>
        <dbReference type="ARBA" id="ARBA00022723"/>
    </source>
</evidence>
<feature type="compositionally biased region" description="Low complexity" evidence="18">
    <location>
        <begin position="720"/>
        <end position="730"/>
    </location>
</feature>
<dbReference type="GO" id="GO:0003910">
    <property type="term" value="F:DNA ligase (ATP) activity"/>
    <property type="evidence" value="ECO:0007669"/>
    <property type="project" value="UniProtKB-EC"/>
</dbReference>
<comment type="similarity">
    <text evidence="3 17">Belongs to the ATP-dependent DNA ligase family.</text>
</comment>
<dbReference type="PROSITE" id="PS50160">
    <property type="entry name" value="DNA_LIGASE_A3"/>
    <property type="match status" value="1"/>
</dbReference>
<dbReference type="GO" id="GO:0006297">
    <property type="term" value="P:nucleotide-excision repair, DNA gap filling"/>
    <property type="evidence" value="ECO:0007669"/>
    <property type="project" value="TreeGrafter"/>
</dbReference>
<dbReference type="Gene3D" id="3.30.470.30">
    <property type="entry name" value="DNA ligase/mRNA capping enzyme"/>
    <property type="match status" value="1"/>
</dbReference>
<dbReference type="Gene3D" id="1.10.3260.10">
    <property type="entry name" value="DNA ligase, ATP-dependent, N-terminal domain"/>
    <property type="match status" value="1"/>
</dbReference>
<dbReference type="CDD" id="cd07903">
    <property type="entry name" value="Adenylation_DNA_ligase_IV"/>
    <property type="match status" value="1"/>
</dbReference>
<keyword evidence="22" id="KW-1185">Reference proteome</keyword>
<dbReference type="OrthoDB" id="151490at2759"/>
<dbReference type="PROSITE" id="PS50172">
    <property type="entry name" value="BRCT"/>
    <property type="match status" value="2"/>
</dbReference>
<dbReference type="Pfam" id="PF16589">
    <property type="entry name" value="BRCT_2"/>
    <property type="match status" value="1"/>
</dbReference>
<keyword evidence="7 16" id="KW-0547">Nucleotide-binding</keyword>
<feature type="compositionally biased region" description="Basic and acidic residues" evidence="18">
    <location>
        <begin position="969"/>
        <end position="987"/>
    </location>
</feature>
<comment type="function">
    <text evidence="15">DNA ligase involved in DNA non-homologous end joining (NHEJ); required for double-strand break (DSB) repair.</text>
</comment>
<keyword evidence="8 16" id="KW-0227">DNA damage</keyword>
<evidence type="ECO:0000313" key="22">
    <source>
        <dbReference type="Proteomes" id="UP000183809"/>
    </source>
</evidence>
<keyword evidence="4 16" id="KW-0436">Ligase</keyword>
<dbReference type="InterPro" id="IPR036420">
    <property type="entry name" value="BRCT_dom_sf"/>
</dbReference>
<comment type="catalytic activity">
    <reaction evidence="14 16">
        <text>ATP + (deoxyribonucleotide)n-3'-hydroxyl + 5'-phospho-(deoxyribonucleotide)m = (deoxyribonucleotide)n+m + AMP + diphosphate.</text>
        <dbReference type="EC" id="6.5.1.1"/>
    </reaction>
</comment>
<dbReference type="GO" id="GO:0006303">
    <property type="term" value="P:double-strand break repair via nonhomologous end joining"/>
    <property type="evidence" value="ECO:0007669"/>
    <property type="project" value="TreeGrafter"/>
</dbReference>
<evidence type="ECO:0000256" key="4">
    <source>
        <dbReference type="ARBA" id="ARBA00022598"/>
    </source>
</evidence>
<evidence type="ECO:0000256" key="16">
    <source>
        <dbReference type="RuleBase" id="RU000617"/>
    </source>
</evidence>
<dbReference type="Pfam" id="PF04675">
    <property type="entry name" value="DNA_ligase_A_N"/>
    <property type="match status" value="1"/>
</dbReference>
<dbReference type="STRING" id="236234.A0A1J9RPR1"/>
<dbReference type="GO" id="GO:0032807">
    <property type="term" value="C:DNA ligase IV complex"/>
    <property type="evidence" value="ECO:0007669"/>
    <property type="project" value="TreeGrafter"/>
</dbReference>
<evidence type="ECO:0000256" key="3">
    <source>
        <dbReference type="ARBA" id="ARBA00007572"/>
    </source>
</evidence>
<evidence type="ECO:0000256" key="18">
    <source>
        <dbReference type="SAM" id="MobiDB-lite"/>
    </source>
</evidence>
<feature type="region of interest" description="Disordered" evidence="18">
    <location>
        <begin position="699"/>
        <end position="735"/>
    </location>
</feature>
<dbReference type="InterPro" id="IPR012340">
    <property type="entry name" value="NA-bd_OB-fold"/>
</dbReference>
<evidence type="ECO:0000256" key="17">
    <source>
        <dbReference type="RuleBase" id="RU004196"/>
    </source>
</evidence>
<evidence type="ECO:0000313" key="21">
    <source>
        <dbReference type="EMBL" id="OJD30447.1"/>
    </source>
</evidence>
<dbReference type="SUPFAM" id="SSF56091">
    <property type="entry name" value="DNA ligase/mRNA capping enzyme, catalytic domain"/>
    <property type="match status" value="1"/>
</dbReference>
<dbReference type="GO" id="GO:0071897">
    <property type="term" value="P:DNA biosynthetic process"/>
    <property type="evidence" value="ECO:0007669"/>
    <property type="project" value="InterPro"/>
</dbReference>
<keyword evidence="6" id="KW-0677">Repeat</keyword>
<comment type="subcellular location">
    <subcellularLocation>
        <location evidence="2">Nucleus</location>
    </subcellularLocation>
</comment>
<dbReference type="InterPro" id="IPR016059">
    <property type="entry name" value="DNA_ligase_ATP-dep_CS"/>
</dbReference>
<feature type="domain" description="BRCT" evidence="20">
    <location>
        <begin position="743"/>
        <end position="822"/>
    </location>
</feature>
<dbReference type="EMBL" id="MNUE01000060">
    <property type="protein sequence ID" value="OJD30447.1"/>
    <property type="molecule type" value="Genomic_DNA"/>
</dbReference>
<evidence type="ECO:0000256" key="2">
    <source>
        <dbReference type="ARBA" id="ARBA00004123"/>
    </source>
</evidence>
<dbReference type="GO" id="GO:0003677">
    <property type="term" value="F:DNA binding"/>
    <property type="evidence" value="ECO:0007669"/>
    <property type="project" value="InterPro"/>
</dbReference>
<reference evidence="21 22" key="1">
    <citation type="submission" date="2016-10" db="EMBL/GenBank/DDBJ databases">
        <title>Proteomics and genomics reveal pathogen-plant mechanisms compatible with a hemibiotrophic lifestyle of Diplodia corticola.</title>
        <authorList>
            <person name="Fernandes I."/>
            <person name="De Jonge R."/>
            <person name="Van De Peer Y."/>
            <person name="Devreese B."/>
            <person name="Alves A."/>
            <person name="Esteves A.C."/>
        </authorList>
    </citation>
    <scope>NUCLEOTIDE SEQUENCE [LARGE SCALE GENOMIC DNA]</scope>
    <source>
        <strain evidence="21 22">CBS 112549</strain>
    </source>
</reference>
<evidence type="ECO:0000259" key="20">
    <source>
        <dbReference type="PROSITE" id="PS50172"/>
    </source>
</evidence>
<dbReference type="InterPro" id="IPR012310">
    <property type="entry name" value="DNA_ligase_ATP-dep_cent"/>
</dbReference>
<dbReference type="FunFam" id="1.10.3260.10:FF:000008">
    <property type="entry name" value="DNA ligase 4"/>
    <property type="match status" value="1"/>
</dbReference>
<keyword evidence="13" id="KW-0539">Nucleus</keyword>
<dbReference type="FunFam" id="3.30.470.30:FF:000013">
    <property type="entry name" value="DNA ligase"/>
    <property type="match status" value="1"/>
</dbReference>
<dbReference type="FunFam" id="2.40.50.140:FF:000234">
    <property type="entry name" value="DNA ligase"/>
    <property type="match status" value="1"/>
</dbReference>
<dbReference type="GO" id="GO:0005524">
    <property type="term" value="F:ATP binding"/>
    <property type="evidence" value="ECO:0007669"/>
    <property type="project" value="UniProtKB-KW"/>
</dbReference>
<dbReference type="Proteomes" id="UP000183809">
    <property type="component" value="Unassembled WGS sequence"/>
</dbReference>
<comment type="caution">
    <text evidence="21">The sequence shown here is derived from an EMBL/GenBank/DDBJ whole genome shotgun (WGS) entry which is preliminary data.</text>
</comment>
<keyword evidence="9 16" id="KW-0067">ATP-binding</keyword>
<sequence length="1089" mass="122758">MAGRFVAQSQEAFDEEQRMYGHGAMTEEELDEKYPNRPHNHSTTLPFHSLFLDLFNPLNENKKKPTGPVASRRKQGPHGQSHMTPNEIRRNIVDRFISKWRQQVGNDIYPAFRLIIPEKDRDRAMYGLKEKAIGKLLVRILRIDKDSEDGFNLLNWRLPGQNPGAAMAGDFAGRCFDVISKRPILTKPGNMTIGEVNERLDTLSASSKDEDQLPIFQEFYQRMNAEEMMWLIRVILRQMKVGATERTIFDIWHPDAESLFNVSSSLRRVCWELHDPSIRLDGGGAAITLMQCFQPQLAAFQMYSLEKMVQRMKPTEEDDEFWVEEKLDGERMQLHMVEDESVPGGKRFRFWSRKAKEYTYLYGNGFEDDNSALTRHLKDAFHDGVRNIILDGEMITWDMEQDATVPFGTLKTAALSEQKNPFSTGRRPLYKIFDCLYLNDEPLTQYTLRDRRKALAASIHSIHRRFEIHSYSSAHTPSEIEPLLRKVVAEASEGLVIKNPRSSYRLNQRNDDWIKVKPEYMTEFGEELDCVIIGGYWGSGNRGGKLSSFMCGLRVDQAQIEQGANPMKCFSFFKVGGGMTANDYAAIRHATGDKWQTWDAARPPTEFIELAGGEERQFEKPDVWIKPCDSVVVSVKAASVGTTEQFRMGLTLRFPRFKKLRDDKTWKEALSIQDFMTLKANAEREHAAKEFKIDEARRVKRQRTSKKRPMTIAGVDDDAASTSNTTTLSDPKAAGHPSTAAAAVPNVFAGLTFYIMTESVSPKKSKAELEALVKAHGGALVHSPAAAAHVLCIADRRLVPVASLVKKNDRSVIRPAWLLDCVAQATSDAATRPGGAPAADAPFLLPYEGNRHLFHATDEDAVRAEESVDEWGDAFARDVGSVEELKAIMDGMPDRAEAVVKEEEGGRERKRRIRGAPAAAFDVDAFLEQAEDEHRVRLLGGDVAAARGWLFRGCRVWFDDGHEDEDEHDHDHDQDHDTGGDEVDGKDANDEQAARRMRLYLAKQLVRFAGGSVAESGALQLASDFDVTHVVVGAASANNKDRLGEIRRTLADRMESGNSSRVPRVVGVEWVEESWKERTLVDEEMFVAR</sequence>
<dbReference type="InterPro" id="IPR012308">
    <property type="entry name" value="DNA_ligase_ATP-dep_N"/>
</dbReference>
<accession>A0A1J9RPR1</accession>
<dbReference type="PANTHER" id="PTHR45997:SF1">
    <property type="entry name" value="DNA LIGASE 4"/>
    <property type="match status" value="1"/>
</dbReference>
<feature type="region of interest" description="Disordered" evidence="18">
    <location>
        <begin position="61"/>
        <end position="84"/>
    </location>
</feature>
<dbReference type="AlphaFoldDB" id="A0A1J9RPR1"/>
<dbReference type="SUPFAM" id="SSF117018">
    <property type="entry name" value="ATP-dependent DNA ligase DNA-binding domain"/>
    <property type="match status" value="1"/>
</dbReference>
<dbReference type="SUPFAM" id="SSF52113">
    <property type="entry name" value="BRCT domain"/>
    <property type="match status" value="2"/>
</dbReference>
<feature type="compositionally biased region" description="Basic residues" evidence="18">
    <location>
        <begin position="699"/>
        <end position="709"/>
    </location>
</feature>
<keyword evidence="11 16" id="KW-0233">DNA recombination</keyword>
<dbReference type="InterPro" id="IPR036599">
    <property type="entry name" value="DNA_ligase_N_sf"/>
</dbReference>
<dbReference type="PANTHER" id="PTHR45997">
    <property type="entry name" value="DNA LIGASE 4"/>
    <property type="match status" value="1"/>
</dbReference>
<evidence type="ECO:0000256" key="8">
    <source>
        <dbReference type="ARBA" id="ARBA00022763"/>
    </source>
</evidence>
<evidence type="ECO:0000256" key="13">
    <source>
        <dbReference type="ARBA" id="ARBA00023242"/>
    </source>
</evidence>
<evidence type="ECO:0000256" key="15">
    <source>
        <dbReference type="ARBA" id="ARBA00043870"/>
    </source>
</evidence>
<evidence type="ECO:0000256" key="6">
    <source>
        <dbReference type="ARBA" id="ARBA00022737"/>
    </source>
</evidence>
<proteinExistence type="inferred from homology"/>
<dbReference type="InterPro" id="IPR001357">
    <property type="entry name" value="BRCT_dom"/>
</dbReference>
<dbReference type="Pfam" id="PF04679">
    <property type="entry name" value="DNA_ligase_A_C"/>
    <property type="match status" value="1"/>
</dbReference>
<protein>
    <recommendedName>
        <fullName evidence="16">DNA ligase</fullName>
        <ecNumber evidence="16">6.5.1.1</ecNumber>
    </recommendedName>
</protein>
<evidence type="ECO:0000256" key="14">
    <source>
        <dbReference type="ARBA" id="ARBA00034003"/>
    </source>
</evidence>
<keyword evidence="12 16" id="KW-0234">DNA repair</keyword>
<dbReference type="Gene3D" id="3.40.50.10190">
    <property type="entry name" value="BRCT domain"/>
    <property type="match status" value="2"/>
</dbReference>
<evidence type="ECO:0000256" key="1">
    <source>
        <dbReference type="ARBA" id="ARBA00001946"/>
    </source>
</evidence>
<evidence type="ECO:0000256" key="9">
    <source>
        <dbReference type="ARBA" id="ARBA00022840"/>
    </source>
</evidence>
<keyword evidence="5" id="KW-0479">Metal-binding</keyword>
<evidence type="ECO:0000256" key="10">
    <source>
        <dbReference type="ARBA" id="ARBA00022842"/>
    </source>
</evidence>
<feature type="domain" description="BRCT" evidence="20">
    <location>
        <begin position="1003"/>
        <end position="1088"/>
    </location>
</feature>
<dbReference type="Pfam" id="PF01068">
    <property type="entry name" value="DNA_ligase_A_M"/>
    <property type="match status" value="1"/>
</dbReference>
<evidence type="ECO:0000259" key="19">
    <source>
        <dbReference type="PROSITE" id="PS50160"/>
    </source>
</evidence>